<dbReference type="RefSeq" id="WP_142834688.1">
    <property type="nucleotide sequence ID" value="NZ_VFSV01000014.1"/>
</dbReference>
<keyword evidence="5 7" id="KW-1133">Transmembrane helix</keyword>
<accession>A0A547Q2L4</accession>
<protein>
    <submittedName>
        <fullName evidence="8">DoxX family membrane protein</fullName>
    </submittedName>
</protein>
<dbReference type="PANTHER" id="PTHR33452">
    <property type="entry name" value="OXIDOREDUCTASE CATD-RELATED"/>
    <property type="match status" value="1"/>
</dbReference>
<comment type="caution">
    <text evidence="8">The sequence shown here is derived from an EMBL/GenBank/DDBJ whole genome shotgun (WGS) entry which is preliminary data.</text>
</comment>
<dbReference type="EMBL" id="VFSV01000014">
    <property type="protein sequence ID" value="TRD20633.1"/>
    <property type="molecule type" value="Genomic_DNA"/>
</dbReference>
<keyword evidence="3" id="KW-1003">Cell membrane</keyword>
<feature type="transmembrane region" description="Helical" evidence="7">
    <location>
        <begin position="154"/>
        <end position="174"/>
    </location>
</feature>
<comment type="subcellular location">
    <subcellularLocation>
        <location evidence="1">Cell membrane</location>
        <topology evidence="1">Multi-pass membrane protein</topology>
    </subcellularLocation>
</comment>
<keyword evidence="9" id="KW-1185">Reference proteome</keyword>
<feature type="transmembrane region" description="Helical" evidence="7">
    <location>
        <begin position="21"/>
        <end position="40"/>
    </location>
</feature>
<name>A0A547Q2L4_9RHOB</name>
<evidence type="ECO:0000256" key="2">
    <source>
        <dbReference type="ARBA" id="ARBA00006679"/>
    </source>
</evidence>
<proteinExistence type="inferred from homology"/>
<dbReference type="Proteomes" id="UP000318590">
    <property type="component" value="Unassembled WGS sequence"/>
</dbReference>
<evidence type="ECO:0000256" key="1">
    <source>
        <dbReference type="ARBA" id="ARBA00004651"/>
    </source>
</evidence>
<gene>
    <name evidence="8" type="ORF">FEV53_10070</name>
</gene>
<dbReference type="AlphaFoldDB" id="A0A547Q2L4"/>
<organism evidence="8 9">
    <name type="scientific">Palleronia caenipelagi</name>
    <dbReference type="NCBI Taxonomy" id="2489174"/>
    <lineage>
        <taxon>Bacteria</taxon>
        <taxon>Pseudomonadati</taxon>
        <taxon>Pseudomonadota</taxon>
        <taxon>Alphaproteobacteria</taxon>
        <taxon>Rhodobacterales</taxon>
        <taxon>Roseobacteraceae</taxon>
        <taxon>Palleronia</taxon>
    </lineage>
</organism>
<evidence type="ECO:0000256" key="6">
    <source>
        <dbReference type="ARBA" id="ARBA00023136"/>
    </source>
</evidence>
<reference evidence="8 9" key="1">
    <citation type="submission" date="2019-06" db="EMBL/GenBank/DDBJ databases">
        <title>Paenimaribius caenipelagi gen. nov., sp. nov., isolated from a tidal flat.</title>
        <authorList>
            <person name="Yoon J.-H."/>
        </authorList>
    </citation>
    <scope>NUCLEOTIDE SEQUENCE [LARGE SCALE GENOMIC DNA]</scope>
    <source>
        <strain evidence="8 9">JBTF-M29</strain>
    </source>
</reference>
<dbReference type="PANTHER" id="PTHR33452:SF1">
    <property type="entry name" value="INNER MEMBRANE PROTEIN YPHA-RELATED"/>
    <property type="match status" value="1"/>
</dbReference>
<dbReference type="OrthoDB" id="121744at2"/>
<keyword evidence="4 7" id="KW-0812">Transmembrane</keyword>
<feature type="transmembrane region" description="Helical" evidence="7">
    <location>
        <begin position="109"/>
        <end position="134"/>
    </location>
</feature>
<evidence type="ECO:0000313" key="8">
    <source>
        <dbReference type="EMBL" id="TRD20633.1"/>
    </source>
</evidence>
<feature type="transmembrane region" description="Helical" evidence="7">
    <location>
        <begin position="81"/>
        <end position="102"/>
    </location>
</feature>
<evidence type="ECO:0000313" key="9">
    <source>
        <dbReference type="Proteomes" id="UP000318590"/>
    </source>
</evidence>
<keyword evidence="6 7" id="KW-0472">Membrane</keyword>
<dbReference type="InterPro" id="IPR051907">
    <property type="entry name" value="DoxX-like_oxidoreductase"/>
</dbReference>
<evidence type="ECO:0000256" key="4">
    <source>
        <dbReference type="ARBA" id="ARBA00022692"/>
    </source>
</evidence>
<evidence type="ECO:0000256" key="3">
    <source>
        <dbReference type="ARBA" id="ARBA00022475"/>
    </source>
</evidence>
<dbReference type="GO" id="GO:0005886">
    <property type="term" value="C:plasma membrane"/>
    <property type="evidence" value="ECO:0007669"/>
    <property type="project" value="UniProtKB-SubCell"/>
</dbReference>
<sequence length="181" mass="19400">MSTVVNIVNRTSDILERGAPILPLVARVVFAAVLAGYYWASAMTKLGDGPLGLFNPSVGAYAQIFPKTFDAVGYDTSAMSLWHTLVVLAGTWAEFLLPLLIILGLFTRLAALGMIGFVAVQTVVDLFGHGLIAVPETVGAWFDRHPDSAIMDQRSLWLVLFLTLVVKGGGLLSADRALGIR</sequence>
<comment type="similarity">
    <text evidence="2">Belongs to the DoxX family.</text>
</comment>
<evidence type="ECO:0000256" key="5">
    <source>
        <dbReference type="ARBA" id="ARBA00022989"/>
    </source>
</evidence>
<dbReference type="InterPro" id="IPR032808">
    <property type="entry name" value="DoxX"/>
</dbReference>
<dbReference type="Pfam" id="PF07681">
    <property type="entry name" value="DoxX"/>
    <property type="match status" value="1"/>
</dbReference>
<evidence type="ECO:0000256" key="7">
    <source>
        <dbReference type="SAM" id="Phobius"/>
    </source>
</evidence>